<dbReference type="KEGG" id="pdl:Pyrde_0713"/>
<dbReference type="AlphaFoldDB" id="A0A0P0N1J4"/>
<dbReference type="STRING" id="1273541.Pyrde_0713"/>
<gene>
    <name evidence="1" type="ORF">Pyrde_0713</name>
</gene>
<reference evidence="1 2" key="1">
    <citation type="submission" date="2015-10" db="EMBL/GenBank/DDBJ databases">
        <title>Complete genome sequence of hyperthermophilic archaeon Pyrodictium delaneyi Su06.</title>
        <authorList>
            <person name="Jung J.-H."/>
            <person name="Lin J."/>
            <person name="Holden J.F."/>
            <person name="Park C.-S."/>
        </authorList>
    </citation>
    <scope>NUCLEOTIDE SEQUENCE [LARGE SCALE GENOMIC DNA]</scope>
    <source>
        <strain evidence="1 2">Su06</strain>
    </source>
</reference>
<sequence length="163" mass="18716">MEAVAKRAAGESELEEILGPVEPPKPLEWVPLVAALGVERKRVRLRSGEERVYTGYRVRIPKEVVERLGLRGEATILLQAARPRWYHLLDYREEPLRSRFKAIKKPWVKAEICMLGHAPEELCKEYRTVTVIASEEELRRLGLEPGKPVTLRELLERARSVEG</sequence>
<dbReference type="EMBL" id="CP013011">
    <property type="protein sequence ID" value="ALL00763.1"/>
    <property type="molecule type" value="Genomic_DNA"/>
</dbReference>
<evidence type="ECO:0000313" key="1">
    <source>
        <dbReference type="EMBL" id="ALL00763.1"/>
    </source>
</evidence>
<evidence type="ECO:0000313" key="2">
    <source>
        <dbReference type="Proteomes" id="UP000058613"/>
    </source>
</evidence>
<dbReference type="Proteomes" id="UP000058613">
    <property type="component" value="Chromosome"/>
</dbReference>
<protein>
    <submittedName>
        <fullName evidence="1">Uncharacterized protein</fullName>
    </submittedName>
</protein>
<accession>A0A0P0N1J4</accession>
<proteinExistence type="predicted"/>
<organism evidence="1 2">
    <name type="scientific">Pyrodictium delaneyi</name>
    <dbReference type="NCBI Taxonomy" id="1273541"/>
    <lineage>
        <taxon>Archaea</taxon>
        <taxon>Thermoproteota</taxon>
        <taxon>Thermoprotei</taxon>
        <taxon>Desulfurococcales</taxon>
        <taxon>Pyrodictiaceae</taxon>
        <taxon>Pyrodictium</taxon>
    </lineage>
</organism>
<name>A0A0P0N1J4_9CREN</name>